<dbReference type="Pfam" id="PF14478">
    <property type="entry name" value="DUF4430"/>
    <property type="match status" value="1"/>
</dbReference>
<dbReference type="PROSITE" id="PS51257">
    <property type="entry name" value="PROKAR_LIPOPROTEIN"/>
    <property type="match status" value="1"/>
</dbReference>
<reference evidence="3 4" key="1">
    <citation type="submission" date="2022-10" db="EMBL/GenBank/DDBJ databases">
        <title>Description of Fervidibacillus gen. nov. in the family Fervidibacillaceae fam. nov. with two species, Fervidibacillus albus sp. nov., and Fervidibacillus halotolerans sp. nov., isolated from tidal flat sediments.</title>
        <authorList>
            <person name="Kwon K.K."/>
            <person name="Yang S.-H."/>
        </authorList>
    </citation>
    <scope>NUCLEOTIDE SEQUENCE [LARGE SCALE GENOMIC DNA]</scope>
    <source>
        <strain evidence="3 4">DSM 23332</strain>
    </source>
</reference>
<keyword evidence="1" id="KW-0732">Signal</keyword>
<protein>
    <submittedName>
        <fullName evidence="3">DUF4430 domain-containing protein</fullName>
    </submittedName>
</protein>
<evidence type="ECO:0000256" key="1">
    <source>
        <dbReference type="SAM" id="SignalP"/>
    </source>
</evidence>
<comment type="caution">
    <text evidence="3">The sequence shown here is derived from an EMBL/GenBank/DDBJ whole genome shotgun (WGS) entry which is preliminary data.</text>
</comment>
<feature type="chain" id="PRO_5047411543" evidence="1">
    <location>
        <begin position="26"/>
        <end position="142"/>
    </location>
</feature>
<dbReference type="Gene3D" id="2.170.130.30">
    <property type="match status" value="1"/>
</dbReference>
<evidence type="ECO:0000313" key="4">
    <source>
        <dbReference type="Proteomes" id="UP001208656"/>
    </source>
</evidence>
<organism evidence="3 4">
    <name type="scientific">Pallidibacillus thermolactis</name>
    <dbReference type="NCBI Taxonomy" id="251051"/>
    <lineage>
        <taxon>Bacteria</taxon>
        <taxon>Bacillati</taxon>
        <taxon>Bacillota</taxon>
        <taxon>Bacilli</taxon>
        <taxon>Bacillales</taxon>
        <taxon>Bacillaceae</taxon>
        <taxon>Pallidibacillus</taxon>
    </lineage>
</organism>
<dbReference type="RefSeq" id="WP_263061814.1">
    <property type="nucleotide sequence ID" value="NZ_JAOUSE010000030.1"/>
</dbReference>
<feature type="signal peptide" evidence="1">
    <location>
        <begin position="1"/>
        <end position="25"/>
    </location>
</feature>
<dbReference type="InterPro" id="IPR027954">
    <property type="entry name" value="Transcobalamin-like_C"/>
</dbReference>
<dbReference type="Proteomes" id="UP001208656">
    <property type="component" value="Unassembled WGS sequence"/>
</dbReference>
<keyword evidence="4" id="KW-1185">Reference proteome</keyword>
<dbReference type="EMBL" id="JAOUSE010000030">
    <property type="protein sequence ID" value="MCU9594814.1"/>
    <property type="molecule type" value="Genomic_DNA"/>
</dbReference>
<accession>A0ABT2WGK9</accession>
<gene>
    <name evidence="3" type="ORF">OEV82_10230</name>
</gene>
<sequence length="142" mass="15637">MNQKKLLAAFLFSILLILVGCQNGAKDTTTENSTPASQGNETKQEEVQEITATIEIFDLEDKKVESKTVELKDKQSLMEVLKENFEVDETNGFINGVGELRANSDEKQYIAIKVNGELAAVGANDLIIEDGDVVSLSLEVWE</sequence>
<name>A0ABT2WGK9_9BACI</name>
<evidence type="ECO:0000313" key="3">
    <source>
        <dbReference type="EMBL" id="MCU9594814.1"/>
    </source>
</evidence>
<proteinExistence type="predicted"/>
<evidence type="ECO:0000259" key="2">
    <source>
        <dbReference type="Pfam" id="PF14478"/>
    </source>
</evidence>
<feature type="domain" description="Transcobalamin-like C-terminal" evidence="2">
    <location>
        <begin position="76"/>
        <end position="138"/>
    </location>
</feature>